<keyword evidence="3" id="KW-1185">Reference proteome</keyword>
<evidence type="ECO:0000313" key="3">
    <source>
        <dbReference type="Proteomes" id="UP001500325"/>
    </source>
</evidence>
<feature type="compositionally biased region" description="Low complexity" evidence="1">
    <location>
        <begin position="9"/>
        <end position="27"/>
    </location>
</feature>
<reference evidence="3" key="1">
    <citation type="journal article" date="2019" name="Int. J. Syst. Evol. Microbiol.">
        <title>The Global Catalogue of Microorganisms (GCM) 10K type strain sequencing project: providing services to taxonomists for standard genome sequencing and annotation.</title>
        <authorList>
            <consortium name="The Broad Institute Genomics Platform"/>
            <consortium name="The Broad Institute Genome Sequencing Center for Infectious Disease"/>
            <person name="Wu L."/>
            <person name="Ma J."/>
        </authorList>
    </citation>
    <scope>NUCLEOTIDE SEQUENCE [LARGE SCALE GENOMIC DNA]</scope>
    <source>
        <strain evidence="3">JCM 18055</strain>
    </source>
</reference>
<evidence type="ECO:0000256" key="1">
    <source>
        <dbReference type="SAM" id="MobiDB-lite"/>
    </source>
</evidence>
<sequence length="55" mass="5497">MPADRNSVPSPATTTAPARAATSTASARTDRPAVPLVDPATLRALESLHGDGADA</sequence>
<protein>
    <submittedName>
        <fullName evidence="2">Uncharacterized protein</fullName>
    </submittedName>
</protein>
<organism evidence="2 3">
    <name type="scientific">Pseudonocardia yuanmonensis</name>
    <dbReference type="NCBI Taxonomy" id="1095914"/>
    <lineage>
        <taxon>Bacteria</taxon>
        <taxon>Bacillati</taxon>
        <taxon>Actinomycetota</taxon>
        <taxon>Actinomycetes</taxon>
        <taxon>Pseudonocardiales</taxon>
        <taxon>Pseudonocardiaceae</taxon>
        <taxon>Pseudonocardia</taxon>
    </lineage>
</organism>
<proteinExistence type="predicted"/>
<gene>
    <name evidence="2" type="ORF">GCM10023215_32700</name>
</gene>
<comment type="caution">
    <text evidence="2">The sequence shown here is derived from an EMBL/GenBank/DDBJ whole genome shotgun (WGS) entry which is preliminary data.</text>
</comment>
<dbReference type="RefSeq" id="WP_345381384.1">
    <property type="nucleotide sequence ID" value="NZ_BAABIC010000010.1"/>
</dbReference>
<feature type="region of interest" description="Disordered" evidence="1">
    <location>
        <begin position="1"/>
        <end position="36"/>
    </location>
</feature>
<dbReference type="Proteomes" id="UP001500325">
    <property type="component" value="Unassembled WGS sequence"/>
</dbReference>
<dbReference type="EMBL" id="BAABIC010000010">
    <property type="protein sequence ID" value="GAA4692978.1"/>
    <property type="molecule type" value="Genomic_DNA"/>
</dbReference>
<name>A0ABP8WS41_9PSEU</name>
<evidence type="ECO:0000313" key="2">
    <source>
        <dbReference type="EMBL" id="GAA4692978.1"/>
    </source>
</evidence>
<accession>A0ABP8WS41</accession>